<dbReference type="Pfam" id="PF15074">
    <property type="entry name" value="CFAP90"/>
    <property type="match status" value="1"/>
</dbReference>
<dbReference type="PANTHER" id="PTHR34444:SF1">
    <property type="entry name" value="CILIA- AND FLAGELLA-ASSOCIATED PROTEIN 90"/>
    <property type="match status" value="1"/>
</dbReference>
<sequence>MRETMRTRFVQGLVKVGYSINHESCKPVGLGLGLGLGLGKPDRYPRSTYERLFRKELGYNNKLHRDDREHAKLRGLTVNNEEKVKEVPTLSSTEYGHRLDLHVDHPDRKHVRIATVRAEFYRRNGITS</sequence>
<dbReference type="AlphaFoldDB" id="A0AA89BX00"/>
<name>A0AA89BX00_PINIB</name>
<proteinExistence type="predicted"/>
<dbReference type="PANTHER" id="PTHR34444">
    <property type="entry name" value="LOC361192"/>
    <property type="match status" value="1"/>
</dbReference>
<gene>
    <name evidence="1" type="ORF">FSP39_007635</name>
</gene>
<protein>
    <submittedName>
        <fullName evidence="1">Uncharacterized protein</fullName>
    </submittedName>
</protein>
<reference evidence="1" key="1">
    <citation type="submission" date="2019-08" db="EMBL/GenBank/DDBJ databases">
        <title>The improved chromosome-level genome for the pearl oyster Pinctada fucata martensii using PacBio sequencing and Hi-C.</title>
        <authorList>
            <person name="Zheng Z."/>
        </authorList>
    </citation>
    <scope>NUCLEOTIDE SEQUENCE</scope>
    <source>
        <strain evidence="1">ZZ-2019</strain>
        <tissue evidence="1">Adductor muscle</tissue>
    </source>
</reference>
<dbReference type="InterPro" id="IPR027901">
    <property type="entry name" value="CFAP90"/>
</dbReference>
<dbReference type="Proteomes" id="UP001186944">
    <property type="component" value="Unassembled WGS sequence"/>
</dbReference>
<accession>A0AA89BX00</accession>
<dbReference type="EMBL" id="VSWD01000012">
    <property type="protein sequence ID" value="KAK3085710.1"/>
    <property type="molecule type" value="Genomic_DNA"/>
</dbReference>
<organism evidence="1 2">
    <name type="scientific">Pinctada imbricata</name>
    <name type="common">Atlantic pearl-oyster</name>
    <name type="synonym">Pinctada martensii</name>
    <dbReference type="NCBI Taxonomy" id="66713"/>
    <lineage>
        <taxon>Eukaryota</taxon>
        <taxon>Metazoa</taxon>
        <taxon>Spiralia</taxon>
        <taxon>Lophotrochozoa</taxon>
        <taxon>Mollusca</taxon>
        <taxon>Bivalvia</taxon>
        <taxon>Autobranchia</taxon>
        <taxon>Pteriomorphia</taxon>
        <taxon>Pterioida</taxon>
        <taxon>Pterioidea</taxon>
        <taxon>Pteriidae</taxon>
        <taxon>Pinctada</taxon>
    </lineage>
</organism>
<evidence type="ECO:0000313" key="1">
    <source>
        <dbReference type="EMBL" id="KAK3085710.1"/>
    </source>
</evidence>
<comment type="caution">
    <text evidence="1">The sequence shown here is derived from an EMBL/GenBank/DDBJ whole genome shotgun (WGS) entry which is preliminary data.</text>
</comment>
<keyword evidence="2" id="KW-1185">Reference proteome</keyword>
<evidence type="ECO:0000313" key="2">
    <source>
        <dbReference type="Proteomes" id="UP001186944"/>
    </source>
</evidence>